<dbReference type="Proteomes" id="UP000576082">
    <property type="component" value="Unassembled WGS sequence"/>
</dbReference>
<feature type="chain" id="PRO_5030682189" evidence="1">
    <location>
        <begin position="20"/>
        <end position="164"/>
    </location>
</feature>
<organism evidence="2 3">
    <name type="scientific">Flammeovirga aprica JL-4</name>
    <dbReference type="NCBI Taxonomy" id="694437"/>
    <lineage>
        <taxon>Bacteria</taxon>
        <taxon>Pseudomonadati</taxon>
        <taxon>Bacteroidota</taxon>
        <taxon>Cytophagia</taxon>
        <taxon>Cytophagales</taxon>
        <taxon>Flammeovirgaceae</taxon>
        <taxon>Flammeovirga</taxon>
    </lineage>
</organism>
<feature type="signal peptide" evidence="1">
    <location>
        <begin position="1"/>
        <end position="19"/>
    </location>
</feature>
<name>A0A7X9RXZ5_9BACT</name>
<evidence type="ECO:0000313" key="3">
    <source>
        <dbReference type="Proteomes" id="UP000576082"/>
    </source>
</evidence>
<accession>A0A7X9RXZ5</accession>
<proteinExistence type="predicted"/>
<dbReference type="AlphaFoldDB" id="A0A7X9RXZ5"/>
<keyword evidence="3" id="KW-1185">Reference proteome</keyword>
<gene>
    <name evidence="2" type="ORF">HHU12_22340</name>
</gene>
<comment type="caution">
    <text evidence="2">The sequence shown here is derived from an EMBL/GenBank/DDBJ whole genome shotgun (WGS) entry which is preliminary data.</text>
</comment>
<dbReference type="EMBL" id="JABANE010000072">
    <property type="protein sequence ID" value="NME70729.1"/>
    <property type="molecule type" value="Genomic_DNA"/>
</dbReference>
<dbReference type="RefSeq" id="WP_169658959.1">
    <property type="nucleotide sequence ID" value="NZ_JABANE010000072.1"/>
</dbReference>
<sequence>MKITKAFFILLFISTNLWAQNVEIPSNVKFESADDYKKTEQLVLEATNWLLNTPISEEGKKRNEVNDFLMKWMGGSPSVSINLVPGIVPFDSPDCLMSFMSGWVKYSLQNNYSKNNVECAVAGAQNSIEFYKKNKAQLGKNPDMEKLVKQDKKGKLKSYIEQKF</sequence>
<protein>
    <submittedName>
        <fullName evidence="2">Uncharacterized protein</fullName>
    </submittedName>
</protein>
<keyword evidence="1" id="KW-0732">Signal</keyword>
<evidence type="ECO:0000313" key="2">
    <source>
        <dbReference type="EMBL" id="NME70729.1"/>
    </source>
</evidence>
<evidence type="ECO:0000256" key="1">
    <source>
        <dbReference type="SAM" id="SignalP"/>
    </source>
</evidence>
<reference evidence="2 3" key="1">
    <citation type="submission" date="2020-04" db="EMBL/GenBank/DDBJ databases">
        <title>Flammeovirga sp. SR4, a novel species isolated from seawater.</title>
        <authorList>
            <person name="Wang X."/>
        </authorList>
    </citation>
    <scope>NUCLEOTIDE SEQUENCE [LARGE SCALE GENOMIC DNA]</scope>
    <source>
        <strain evidence="2 3">ATCC 23126</strain>
    </source>
</reference>